<feature type="binding site" evidence="14">
    <location>
        <position position="436"/>
    </location>
    <ligand>
        <name>Ca(2+)</name>
        <dbReference type="ChEBI" id="CHEBI:29108"/>
        <label>1</label>
    </ligand>
</feature>
<dbReference type="Gene3D" id="3.40.390.10">
    <property type="entry name" value="Collagenase (Catalytic Domain)"/>
    <property type="match status" value="1"/>
</dbReference>
<comment type="caution">
    <text evidence="16">Lacks conserved residue(s) required for the propagation of feature annotation.</text>
</comment>
<dbReference type="SMART" id="SM00209">
    <property type="entry name" value="TSP1"/>
    <property type="match status" value="4"/>
</dbReference>
<feature type="disulfide bond" evidence="15">
    <location>
        <begin position="474"/>
        <end position="497"/>
    </location>
</feature>
<feature type="binding site" evidence="14">
    <location>
        <position position="243"/>
    </location>
    <ligand>
        <name>Ca(2+)</name>
        <dbReference type="ChEBI" id="CHEBI:29108"/>
        <label>1</label>
    </ligand>
</feature>
<evidence type="ECO:0000313" key="20">
    <source>
        <dbReference type="EMBL" id="CAE1255074.1"/>
    </source>
</evidence>
<evidence type="ECO:0000256" key="4">
    <source>
        <dbReference type="ARBA" id="ARBA00022670"/>
    </source>
</evidence>
<proteinExistence type="predicted"/>
<feature type="binding site" evidence="14 16">
    <location>
        <position position="383"/>
    </location>
    <ligand>
        <name>Zn(2+)</name>
        <dbReference type="ChEBI" id="CHEBI:29105"/>
        <note>catalytic</note>
    </ligand>
</feature>
<feature type="disulfide bond" evidence="15">
    <location>
        <begin position="510"/>
        <end position="521"/>
    </location>
</feature>
<dbReference type="Pfam" id="PF00090">
    <property type="entry name" value="TSP_1"/>
    <property type="match status" value="1"/>
</dbReference>
<feature type="binding site" evidence="14 16">
    <location>
        <position position="389"/>
    </location>
    <ligand>
        <name>Zn(2+)</name>
        <dbReference type="ChEBI" id="CHEBI:29105"/>
        <note>catalytic</note>
    </ligand>
</feature>
<dbReference type="InterPro" id="IPR024079">
    <property type="entry name" value="MetalloPept_cat_dom_sf"/>
</dbReference>
<evidence type="ECO:0000256" key="9">
    <source>
        <dbReference type="ARBA" id="ARBA00022833"/>
    </source>
</evidence>
<feature type="domain" description="Peptidase M12B" evidence="18">
    <location>
        <begin position="240"/>
        <end position="441"/>
    </location>
</feature>
<dbReference type="Pfam" id="PF19030">
    <property type="entry name" value="TSP1_ADAMTS"/>
    <property type="match status" value="3"/>
</dbReference>
<evidence type="ECO:0000256" key="8">
    <source>
        <dbReference type="ARBA" id="ARBA00022801"/>
    </source>
</evidence>
<feature type="disulfide bond" evidence="15">
    <location>
        <begin position="483"/>
        <end position="516"/>
    </location>
</feature>
<comment type="cofactor">
    <cofactor evidence="14">
        <name>Zn(2+)</name>
        <dbReference type="ChEBI" id="CHEBI:29105"/>
    </cofactor>
    <text evidence="14">Binds 1 zinc ion per subunit.</text>
</comment>
<keyword evidence="12" id="KW-0325">Glycoprotein</keyword>
<dbReference type="PRINTS" id="PR01857">
    <property type="entry name" value="ADAMTSFAMILY"/>
</dbReference>
<evidence type="ECO:0000259" key="18">
    <source>
        <dbReference type="PROSITE" id="PS50215"/>
    </source>
</evidence>
<dbReference type="InterPro" id="IPR041645">
    <property type="entry name" value="ADAMTS_CR_2"/>
</dbReference>
<dbReference type="Proteomes" id="UP000597762">
    <property type="component" value="Unassembled WGS sequence"/>
</dbReference>
<sequence>MVPFSFILLLIQVGSILVSSLTAKDQIDTLAGSNCSIKRREFVIPYVTDIRGRPITYKLPNKGDDEEHKVFLNGVRMQAYPDLPNQFNVAIRWRLKVLNLLLHKTELTNSNSFIEWTENNVTGIRQYISEENCYYQGFIAGMDSSFVAISACNGLTGLIRTDTEDLFIRPINHHLPLDQNGQSHFIYYCKNSKLNENITDTPGKSKSGNKIFKGAERLKKKKVHKEQMLYRTRRDIPSKYFLEVLLVTDNTIINFHGKDNVQQYLLAMINIMNAVYQHPSLGIKIEVVLKRVVILDERDSRDIIDESNAQTTLDRFCLWSNNFYAKNKEKESNYDISIFLTRRNIGPAGYAPVTGMCRPHRSCSINRDDGLTSGFIVAHEAAHVFGLQHDGQGNHCYGSKYQGSIMAPMVESTFDRYYWSDCSAARMRHYVYHLTCLRNNPKRRVWPVLPTPVGVNWDLDGQCRQEFGEGFRVCGAFREQDPCSRLWCSHRDNIHMCRTKNGPPLSGTKCGFGQWCLDGACQYKSNLIPIDGSWGSWGSWGSCSVTCNMGARFRQRKCNNPSPAFGGTDCEGKHEEFKICKNMPCINDPDMRAEQCANFDGYVIGHKRHTWKPIQFDNGTNPCKLTCISKETSDILKTEADVKDGTLCTYENRINICVRGICQELGCDGVLGSKITQDKCGTCGGDDTNCKIINGTFYDSKESDLNKYRNILVLPKGARHIYIKNESPSEQKFLALKDEKYGIFLLNGKGLQEDSQKFVAKGTRFHYVKRSTSETLETVGPLNAFLVVMLYTNDHNNESKISYYYTSVKSDYTFERNNYKWQFDKWSDCSVTCGSGKQSTTYNCVDIKTNEILDKTFCLHLDEPRIDTVNCKREQCLVTRWKVDGWSTCSSKCGYDGEEVPIIYCVSDSRGKKEEVLSDAYCDMLLRPNSTRPCNRQPCAGEWSVEDWSQCSVSCGEGIQVRTVTCVKPSGSSTDFKCKKRRPLSTQKCTKDTCEAKVAECTKDNTPFCKYGSSARTCSYSGYRSLCCKSCQSFSNKSDK</sequence>
<dbReference type="InterPro" id="IPR045371">
    <property type="entry name" value="ADAMTS_CR_3"/>
</dbReference>
<dbReference type="InterPro" id="IPR036383">
    <property type="entry name" value="TSP1_rpt_sf"/>
</dbReference>
<dbReference type="SUPFAM" id="SSF55486">
    <property type="entry name" value="Metalloproteases ('zincins'), catalytic domain"/>
    <property type="match status" value="1"/>
</dbReference>
<keyword evidence="7" id="KW-0677">Repeat</keyword>
<dbReference type="EC" id="3.4.24.-" evidence="20"/>
<evidence type="ECO:0000256" key="11">
    <source>
        <dbReference type="ARBA" id="ARBA00023157"/>
    </source>
</evidence>
<dbReference type="InterPro" id="IPR010909">
    <property type="entry name" value="PLAC"/>
</dbReference>
<evidence type="ECO:0000256" key="5">
    <source>
        <dbReference type="ARBA" id="ARBA00022723"/>
    </source>
</evidence>
<dbReference type="Gene3D" id="2.20.100.10">
    <property type="entry name" value="Thrombospondin type-1 (TSP1) repeat"/>
    <property type="match status" value="4"/>
</dbReference>
<comment type="caution">
    <text evidence="20">The sequence shown here is derived from an EMBL/GenBank/DDBJ whole genome shotgun (WGS) entry which is preliminary data.</text>
</comment>
<accession>A0A812BYS2</accession>
<feature type="binding site" evidence="14">
    <location>
        <position position="335"/>
    </location>
    <ligand>
        <name>Ca(2+)</name>
        <dbReference type="ChEBI" id="CHEBI:29108"/>
        <label>1</label>
    </ligand>
</feature>
<keyword evidence="11 15" id="KW-1015">Disulfide bond</keyword>
<keyword evidence="6 17" id="KW-0732">Signal</keyword>
<protein>
    <submittedName>
        <fullName evidence="20">ADAMTS3</fullName>
        <ecNumber evidence="20">3.4.24.-</ecNumber>
    </submittedName>
</protein>
<feature type="binding site" evidence="14 16">
    <location>
        <position position="379"/>
    </location>
    <ligand>
        <name>Zn(2+)</name>
        <dbReference type="ChEBI" id="CHEBI:29105"/>
        <note>catalytic</note>
    </ligand>
</feature>
<dbReference type="Pfam" id="PF19236">
    <property type="entry name" value="ADAMTS_CR_3"/>
    <property type="match status" value="1"/>
</dbReference>
<keyword evidence="21" id="KW-1185">Reference proteome</keyword>
<feature type="disulfide bond" evidence="15">
    <location>
        <begin position="547"/>
        <end position="585"/>
    </location>
</feature>
<evidence type="ECO:0000256" key="14">
    <source>
        <dbReference type="PIRSR" id="PIRSR613273-2"/>
    </source>
</evidence>
<dbReference type="GO" id="GO:0030198">
    <property type="term" value="P:extracellular matrix organization"/>
    <property type="evidence" value="ECO:0007669"/>
    <property type="project" value="InterPro"/>
</dbReference>
<dbReference type="FunFam" id="2.20.100.10:FF:000007">
    <property type="entry name" value="Thrombospondin 1"/>
    <property type="match status" value="1"/>
</dbReference>
<dbReference type="Gene3D" id="2.60.120.830">
    <property type="match status" value="1"/>
</dbReference>
<dbReference type="GO" id="GO:0031012">
    <property type="term" value="C:extracellular matrix"/>
    <property type="evidence" value="ECO:0007669"/>
    <property type="project" value="TreeGrafter"/>
</dbReference>
<dbReference type="InterPro" id="IPR050439">
    <property type="entry name" value="ADAMTS_ADAMTS-like"/>
</dbReference>
<feature type="disulfide bond" evidence="15">
    <location>
        <begin position="463"/>
        <end position="488"/>
    </location>
</feature>
<dbReference type="PROSITE" id="PS50215">
    <property type="entry name" value="ADAM_MEPRO"/>
    <property type="match status" value="1"/>
</dbReference>
<feature type="disulfide bond" evidence="15">
    <location>
        <begin position="558"/>
        <end position="570"/>
    </location>
</feature>
<evidence type="ECO:0000256" key="12">
    <source>
        <dbReference type="ARBA" id="ARBA00023180"/>
    </source>
</evidence>
<feature type="signal peptide" evidence="17">
    <location>
        <begin position="1"/>
        <end position="23"/>
    </location>
</feature>
<keyword evidence="4" id="KW-0645">Protease</keyword>
<keyword evidence="14" id="KW-0106">Calcium</keyword>
<evidence type="ECO:0000256" key="6">
    <source>
        <dbReference type="ARBA" id="ARBA00022729"/>
    </source>
</evidence>
<dbReference type="Pfam" id="PF01421">
    <property type="entry name" value="Reprolysin"/>
    <property type="match status" value="1"/>
</dbReference>
<feature type="chain" id="PRO_5033006707" evidence="17">
    <location>
        <begin position="24"/>
        <end position="1040"/>
    </location>
</feature>
<feature type="domain" description="PLAC" evidence="19">
    <location>
        <begin position="997"/>
        <end position="1035"/>
    </location>
</feature>
<feature type="disulfide bond" evidence="15">
    <location>
        <begin position="317"/>
        <end position="363"/>
    </location>
</feature>
<dbReference type="PROSITE" id="PS50900">
    <property type="entry name" value="PLAC"/>
    <property type="match status" value="1"/>
</dbReference>
<reference evidence="20" key="1">
    <citation type="submission" date="2021-01" db="EMBL/GenBank/DDBJ databases">
        <authorList>
            <person name="Li R."/>
            <person name="Bekaert M."/>
        </authorList>
    </citation>
    <scope>NUCLEOTIDE SEQUENCE</scope>
    <source>
        <strain evidence="20">Farmed</strain>
    </source>
</reference>
<dbReference type="GO" id="GO:0004222">
    <property type="term" value="F:metalloendopeptidase activity"/>
    <property type="evidence" value="ECO:0007669"/>
    <property type="project" value="InterPro"/>
</dbReference>
<keyword evidence="5 14" id="KW-0479">Metal-binding</keyword>
<comment type="subcellular location">
    <subcellularLocation>
        <location evidence="1">Secreted</location>
        <location evidence="1">Extracellular space</location>
        <location evidence="1">Extracellular matrix</location>
    </subcellularLocation>
</comment>
<feature type="binding site" evidence="14">
    <location>
        <position position="243"/>
    </location>
    <ligand>
        <name>Ca(2+)</name>
        <dbReference type="ChEBI" id="CHEBI:29108"/>
        <label>2</label>
    </ligand>
</feature>
<dbReference type="Pfam" id="PF05986">
    <property type="entry name" value="ADAMTS_spacer1"/>
    <property type="match status" value="1"/>
</dbReference>
<dbReference type="PANTHER" id="PTHR13723">
    <property type="entry name" value="ADAMTS A DISINTEGRIN AND METALLOPROTEASE WITH THROMBOSPONDIN MOTIFS PROTEASE"/>
    <property type="match status" value="1"/>
</dbReference>
<name>A0A812BYS2_ACAPH</name>
<dbReference type="EMBL" id="CAHIKZ030001167">
    <property type="protein sequence ID" value="CAE1255074.1"/>
    <property type="molecule type" value="Genomic_DNA"/>
</dbReference>
<evidence type="ECO:0000256" key="3">
    <source>
        <dbReference type="ARBA" id="ARBA00022530"/>
    </source>
</evidence>
<keyword evidence="8 20" id="KW-0378">Hydrolase</keyword>
<keyword evidence="3" id="KW-0272">Extracellular matrix</keyword>
<evidence type="ECO:0000256" key="17">
    <source>
        <dbReference type="SAM" id="SignalP"/>
    </source>
</evidence>
<feature type="disulfide bond" evidence="15">
    <location>
        <begin position="396"/>
        <end position="422"/>
    </location>
</feature>
<dbReference type="SUPFAM" id="SSF82895">
    <property type="entry name" value="TSP-1 type 1 repeat"/>
    <property type="match status" value="4"/>
</dbReference>
<dbReference type="OrthoDB" id="5855429at2759"/>
<evidence type="ECO:0000256" key="10">
    <source>
        <dbReference type="ARBA" id="ARBA00023049"/>
    </source>
</evidence>
<dbReference type="InterPro" id="IPR000884">
    <property type="entry name" value="TSP1_rpt"/>
</dbReference>
<evidence type="ECO:0000259" key="19">
    <source>
        <dbReference type="PROSITE" id="PS50900"/>
    </source>
</evidence>
<evidence type="ECO:0000256" key="1">
    <source>
        <dbReference type="ARBA" id="ARBA00004498"/>
    </source>
</evidence>
<feature type="disulfide bond" evidence="15">
    <location>
        <begin position="543"/>
        <end position="580"/>
    </location>
</feature>
<dbReference type="GO" id="GO:0046872">
    <property type="term" value="F:metal ion binding"/>
    <property type="evidence" value="ECO:0007669"/>
    <property type="project" value="UniProtKB-KW"/>
</dbReference>
<evidence type="ECO:0000256" key="16">
    <source>
        <dbReference type="PROSITE-ProRule" id="PRU00276"/>
    </source>
</evidence>
<dbReference type="Gene3D" id="3.40.1620.60">
    <property type="match status" value="1"/>
</dbReference>
<dbReference type="CDD" id="cd04273">
    <property type="entry name" value="ZnMc_ADAMTS_like"/>
    <property type="match status" value="1"/>
</dbReference>
<keyword evidence="9 14" id="KW-0862">Zinc</keyword>
<dbReference type="PROSITE" id="PS50092">
    <property type="entry name" value="TSP1"/>
    <property type="match status" value="3"/>
</dbReference>
<dbReference type="PRINTS" id="PR01705">
    <property type="entry name" value="TSP1REPEAT"/>
</dbReference>
<dbReference type="InterPro" id="IPR001590">
    <property type="entry name" value="Peptidase_M12B"/>
</dbReference>
<keyword evidence="2" id="KW-0964">Secreted</keyword>
<evidence type="ECO:0000256" key="13">
    <source>
        <dbReference type="PIRSR" id="PIRSR613273-1"/>
    </source>
</evidence>
<organism evidence="20 21">
    <name type="scientific">Acanthosepion pharaonis</name>
    <name type="common">Pharaoh cuttlefish</name>
    <name type="synonym">Sepia pharaonis</name>
    <dbReference type="NCBI Taxonomy" id="158019"/>
    <lineage>
        <taxon>Eukaryota</taxon>
        <taxon>Metazoa</taxon>
        <taxon>Spiralia</taxon>
        <taxon>Lophotrochozoa</taxon>
        <taxon>Mollusca</taxon>
        <taxon>Cephalopoda</taxon>
        <taxon>Coleoidea</taxon>
        <taxon>Decapodiformes</taxon>
        <taxon>Sepiida</taxon>
        <taxon>Sepiina</taxon>
        <taxon>Sepiidae</taxon>
        <taxon>Acanthosepion</taxon>
    </lineage>
</organism>
<feature type="disulfide bond" evidence="15">
    <location>
        <begin position="357"/>
        <end position="436"/>
    </location>
</feature>
<dbReference type="InterPro" id="IPR010294">
    <property type="entry name" value="ADAMTS_spacer1"/>
</dbReference>
<dbReference type="InterPro" id="IPR013273">
    <property type="entry name" value="ADAMTS/ADAMTS-like"/>
</dbReference>
<dbReference type="PANTHER" id="PTHR13723:SF304">
    <property type="entry name" value="A DISINTEGRIN AND METALLOPROTEINASE WITH THROMBOSPONDIN MOTIFS 2-LIKE PROTEIN"/>
    <property type="match status" value="1"/>
</dbReference>
<dbReference type="GO" id="GO:0006508">
    <property type="term" value="P:proteolysis"/>
    <property type="evidence" value="ECO:0007669"/>
    <property type="project" value="UniProtKB-KW"/>
</dbReference>
<dbReference type="Pfam" id="PF17771">
    <property type="entry name" value="ADAMTS_CR_2"/>
    <property type="match status" value="1"/>
</dbReference>
<evidence type="ECO:0000256" key="2">
    <source>
        <dbReference type="ARBA" id="ARBA00022525"/>
    </source>
</evidence>
<evidence type="ECO:0000256" key="15">
    <source>
        <dbReference type="PIRSR" id="PIRSR613273-3"/>
    </source>
</evidence>
<evidence type="ECO:0000313" key="21">
    <source>
        <dbReference type="Proteomes" id="UP000597762"/>
    </source>
</evidence>
<evidence type="ECO:0000256" key="7">
    <source>
        <dbReference type="ARBA" id="ARBA00022737"/>
    </source>
</evidence>
<gene>
    <name evidence="20" type="ORF">SPHA_29325</name>
</gene>
<keyword evidence="10" id="KW-0482">Metalloprotease</keyword>
<feature type="active site" evidence="13 16">
    <location>
        <position position="380"/>
    </location>
</feature>
<dbReference type="AlphaFoldDB" id="A0A812BYS2"/>